<feature type="domain" description="Peptidase A2" evidence="4">
    <location>
        <begin position="8"/>
        <end position="83"/>
    </location>
</feature>
<dbReference type="GO" id="GO:0004190">
    <property type="term" value="F:aspartic-type endopeptidase activity"/>
    <property type="evidence" value="ECO:0007669"/>
    <property type="project" value="InterPro"/>
</dbReference>
<evidence type="ECO:0000256" key="1">
    <source>
        <dbReference type="ARBA" id="ARBA00010879"/>
    </source>
</evidence>
<evidence type="ECO:0000259" key="5">
    <source>
        <dbReference type="PROSITE" id="PS50878"/>
    </source>
</evidence>
<dbReference type="Pfam" id="PF00078">
    <property type="entry name" value="RVT_1"/>
    <property type="match status" value="1"/>
</dbReference>
<dbReference type="PANTHER" id="PTHR33064">
    <property type="entry name" value="POL PROTEIN"/>
    <property type="match status" value="1"/>
</dbReference>
<dbReference type="InterPro" id="IPR000477">
    <property type="entry name" value="RT_dom"/>
</dbReference>
<dbReference type="AlphaFoldDB" id="A0A3P9K7T5"/>
<dbReference type="SUPFAM" id="SSF56672">
    <property type="entry name" value="DNA/RNA polymerases"/>
    <property type="match status" value="1"/>
</dbReference>
<dbReference type="EC" id="3.1.26.4" evidence="2"/>
<proteinExistence type="inferred from homology"/>
<protein>
    <recommendedName>
        <fullName evidence="2">ribonuclease H</fullName>
        <ecNumber evidence="2">3.1.26.4</ecNumber>
    </recommendedName>
</protein>
<dbReference type="SUPFAM" id="SSF50630">
    <property type="entry name" value="Acid proteases"/>
    <property type="match status" value="1"/>
</dbReference>
<dbReference type="InterPro" id="IPR043502">
    <property type="entry name" value="DNA/RNA_pol_sf"/>
</dbReference>
<dbReference type="InterPro" id="IPR001995">
    <property type="entry name" value="Peptidase_A2_cat"/>
</dbReference>
<dbReference type="Gene3D" id="3.10.10.10">
    <property type="entry name" value="HIV Type 1 Reverse Transcriptase, subunit A, domain 1"/>
    <property type="match status" value="1"/>
</dbReference>
<reference key="1">
    <citation type="journal article" date="2007" name="Nature">
        <title>The medaka draft genome and insights into vertebrate genome evolution.</title>
        <authorList>
            <person name="Kasahara M."/>
            <person name="Naruse K."/>
            <person name="Sasaki S."/>
            <person name="Nakatani Y."/>
            <person name="Qu W."/>
            <person name="Ahsan B."/>
            <person name="Yamada T."/>
            <person name="Nagayasu Y."/>
            <person name="Doi K."/>
            <person name="Kasai Y."/>
            <person name="Jindo T."/>
            <person name="Kobayashi D."/>
            <person name="Shimada A."/>
            <person name="Toyoda A."/>
            <person name="Kuroki Y."/>
            <person name="Fujiyama A."/>
            <person name="Sasaki T."/>
            <person name="Shimizu A."/>
            <person name="Asakawa S."/>
            <person name="Shimizu N."/>
            <person name="Hashimoto S."/>
            <person name="Yang J."/>
            <person name="Lee Y."/>
            <person name="Matsushima K."/>
            <person name="Sugano S."/>
            <person name="Sakaizumi M."/>
            <person name="Narita T."/>
            <person name="Ohishi K."/>
            <person name="Haga S."/>
            <person name="Ohta F."/>
            <person name="Nomoto H."/>
            <person name="Nogata K."/>
            <person name="Morishita T."/>
            <person name="Endo T."/>
            <person name="Shin-I T."/>
            <person name="Takeda H."/>
            <person name="Morishita S."/>
            <person name="Kohara Y."/>
        </authorList>
    </citation>
    <scope>NUCLEOTIDE SEQUENCE [LARGE SCALE GENOMIC DNA]</scope>
    <source>
        <strain>Hd-rR</strain>
    </source>
</reference>
<name>A0A3P9K7T5_ORYLA</name>
<comment type="similarity">
    <text evidence="1">Belongs to the beta type-B retroviral polymerase family. HERV class-II K(HML-2) pol subfamily.</text>
</comment>
<reference evidence="6" key="4">
    <citation type="submission" date="2025-09" db="UniProtKB">
        <authorList>
            <consortium name="Ensembl"/>
        </authorList>
    </citation>
    <scope>IDENTIFICATION</scope>
    <source>
        <strain evidence="6">HNI</strain>
    </source>
</reference>
<evidence type="ECO:0000256" key="2">
    <source>
        <dbReference type="ARBA" id="ARBA00012180"/>
    </source>
</evidence>
<dbReference type="InterPro" id="IPR051320">
    <property type="entry name" value="Viral_Replic_Matur_Polypro"/>
</dbReference>
<dbReference type="Proteomes" id="UP000265180">
    <property type="component" value="Chromosome 14"/>
</dbReference>
<dbReference type="Gene3D" id="2.40.70.10">
    <property type="entry name" value="Acid Proteases"/>
    <property type="match status" value="1"/>
</dbReference>
<dbReference type="GO" id="GO:0004523">
    <property type="term" value="F:RNA-DNA hybrid ribonuclease activity"/>
    <property type="evidence" value="ECO:0007669"/>
    <property type="project" value="UniProtKB-EC"/>
</dbReference>
<dbReference type="PROSITE" id="PS50878">
    <property type="entry name" value="RT_POL"/>
    <property type="match status" value="1"/>
</dbReference>
<evidence type="ECO:0000313" key="7">
    <source>
        <dbReference type="Proteomes" id="UP000265180"/>
    </source>
</evidence>
<dbReference type="InterPro" id="IPR043128">
    <property type="entry name" value="Rev_trsase/Diguanyl_cyclase"/>
</dbReference>
<dbReference type="Gene3D" id="3.30.70.270">
    <property type="match status" value="1"/>
</dbReference>
<sequence>LLVSGVEVPFLCDSGATKTTLNSIMSNMTFSGQTITVRSANGELTKEKVTDPLLFVDPVSRLQTELPAIYCPSCPVNLLGRDAAFNLHLAVGRQGDDYKVIRQSLPQQFIIPENLWSAGPSDVGLIKDVAPVVITPKSGFRPYVRQYPLKPDAVAGIRPMIESFLKSGVIVECPDSPVNTPIFPVPKAPPSVGWRLVQDLQAVNSNVISRAPLVPDPHTLLNDLHPQNRFFTVVDLANAFFSIPVSGKRLTFARLPQGFTDSPCIFSMAMSANLSKFQPPGGSQLLLYIDDILLASPTEDICLSDSIALLHFLHSQGHKCNKSKIQLAQTQVKFLGHLVSASAQPRLLSRNIPLTSSLLHLCVFWQMSARDLTL</sequence>
<feature type="domain" description="Reverse transcriptase" evidence="5">
    <location>
        <begin position="166"/>
        <end position="339"/>
    </location>
</feature>
<dbReference type="GO" id="GO:0006508">
    <property type="term" value="P:proteolysis"/>
    <property type="evidence" value="ECO:0007669"/>
    <property type="project" value="InterPro"/>
</dbReference>
<organism evidence="6 7">
    <name type="scientific">Oryzias latipes</name>
    <name type="common">Japanese rice fish</name>
    <name type="synonym">Japanese killifish</name>
    <dbReference type="NCBI Taxonomy" id="8090"/>
    <lineage>
        <taxon>Eukaryota</taxon>
        <taxon>Metazoa</taxon>
        <taxon>Chordata</taxon>
        <taxon>Craniata</taxon>
        <taxon>Vertebrata</taxon>
        <taxon>Euteleostomi</taxon>
        <taxon>Actinopterygii</taxon>
        <taxon>Neopterygii</taxon>
        <taxon>Teleostei</taxon>
        <taxon>Neoteleostei</taxon>
        <taxon>Acanthomorphata</taxon>
        <taxon>Ovalentaria</taxon>
        <taxon>Atherinomorphae</taxon>
        <taxon>Beloniformes</taxon>
        <taxon>Adrianichthyidae</taxon>
        <taxon>Oryziinae</taxon>
        <taxon>Oryzias</taxon>
    </lineage>
</organism>
<accession>A0A3P9K7T5</accession>
<evidence type="ECO:0000313" key="6">
    <source>
        <dbReference type="Ensembl" id="ENSORLP00020004437.1"/>
    </source>
</evidence>
<dbReference type="Ensembl" id="ENSORLT00020007962.1">
    <property type="protein sequence ID" value="ENSORLP00020004437.1"/>
    <property type="gene ID" value="ENSORLG00020000097.1"/>
</dbReference>
<reference evidence="6 7" key="2">
    <citation type="submission" date="2017-04" db="EMBL/GenBank/DDBJ databases">
        <title>CpG methylation of centromeres and impact of large insertions on vertebrate speciation.</title>
        <authorList>
            <person name="Ichikawa K."/>
            <person name="Yoshimura J."/>
            <person name="Morishita S."/>
        </authorList>
    </citation>
    <scope>NUCLEOTIDE SEQUENCE</scope>
    <source>
        <strain evidence="6 7">HNI</strain>
    </source>
</reference>
<reference evidence="6" key="3">
    <citation type="submission" date="2025-08" db="UniProtKB">
        <authorList>
            <consortium name="Ensembl"/>
        </authorList>
    </citation>
    <scope>IDENTIFICATION</scope>
    <source>
        <strain evidence="6">HNI</strain>
    </source>
</reference>
<evidence type="ECO:0000259" key="4">
    <source>
        <dbReference type="PROSITE" id="PS50175"/>
    </source>
</evidence>
<evidence type="ECO:0000256" key="3">
    <source>
        <dbReference type="ARBA" id="ARBA00022801"/>
    </source>
</evidence>
<dbReference type="PANTHER" id="PTHR33064:SF37">
    <property type="entry name" value="RIBONUCLEASE H"/>
    <property type="match status" value="1"/>
</dbReference>
<dbReference type="PROSITE" id="PS50175">
    <property type="entry name" value="ASP_PROT_RETROV"/>
    <property type="match status" value="1"/>
</dbReference>
<dbReference type="InterPro" id="IPR021109">
    <property type="entry name" value="Peptidase_aspartic_dom_sf"/>
</dbReference>
<keyword evidence="3" id="KW-0378">Hydrolase</keyword>